<proteinExistence type="predicted"/>
<dbReference type="AlphaFoldDB" id="A0AAV4VVH7"/>
<evidence type="ECO:0000313" key="3">
    <source>
        <dbReference type="Proteomes" id="UP001054837"/>
    </source>
</evidence>
<evidence type="ECO:0000313" key="1">
    <source>
        <dbReference type="EMBL" id="GIY29813.1"/>
    </source>
</evidence>
<organism evidence="2 3">
    <name type="scientific">Caerostris darwini</name>
    <dbReference type="NCBI Taxonomy" id="1538125"/>
    <lineage>
        <taxon>Eukaryota</taxon>
        <taxon>Metazoa</taxon>
        <taxon>Ecdysozoa</taxon>
        <taxon>Arthropoda</taxon>
        <taxon>Chelicerata</taxon>
        <taxon>Arachnida</taxon>
        <taxon>Araneae</taxon>
        <taxon>Araneomorphae</taxon>
        <taxon>Entelegynae</taxon>
        <taxon>Araneoidea</taxon>
        <taxon>Araneidae</taxon>
        <taxon>Caerostris</taxon>
    </lineage>
</organism>
<reference evidence="2 3" key="1">
    <citation type="submission" date="2021-06" db="EMBL/GenBank/DDBJ databases">
        <title>Caerostris darwini draft genome.</title>
        <authorList>
            <person name="Kono N."/>
            <person name="Arakawa K."/>
        </authorList>
    </citation>
    <scope>NUCLEOTIDE SEQUENCE [LARGE SCALE GENOMIC DNA]</scope>
</reference>
<keyword evidence="3" id="KW-1185">Reference proteome</keyword>
<protein>
    <submittedName>
        <fullName evidence="2">Uncharacterized protein</fullName>
    </submittedName>
</protein>
<dbReference type="EMBL" id="BPLQ01007398">
    <property type="protein sequence ID" value="GIY29813.1"/>
    <property type="molecule type" value="Genomic_DNA"/>
</dbReference>
<comment type="caution">
    <text evidence="2">The sequence shown here is derived from an EMBL/GenBank/DDBJ whole genome shotgun (WGS) entry which is preliminary data.</text>
</comment>
<accession>A0AAV4VVH7</accession>
<evidence type="ECO:0000313" key="2">
    <source>
        <dbReference type="EMBL" id="GIY73959.1"/>
    </source>
</evidence>
<dbReference type="Proteomes" id="UP001054837">
    <property type="component" value="Unassembled WGS sequence"/>
</dbReference>
<sequence>MSWPVVLFGAHPYIRISVYADVPATGLTLAQWEDREFEYIHCRLNALRRRNWCAAQDEETFDPENTPQRVMEERGIRVRF</sequence>
<gene>
    <name evidence="2" type="primary">CACNA2D3_2</name>
    <name evidence="2" type="ORF">CDAR_397791</name>
    <name evidence="1" type="ORF">CDAR_487391</name>
</gene>
<name>A0AAV4VVH7_9ARAC</name>
<dbReference type="EMBL" id="BPLQ01013673">
    <property type="protein sequence ID" value="GIY73959.1"/>
    <property type="molecule type" value="Genomic_DNA"/>
</dbReference>